<gene>
    <name evidence="1" type="ORF">GCM10023235_32210</name>
</gene>
<protein>
    <recommendedName>
        <fullName evidence="3">T6SS immunity protein Tdi1 C-terminal domain-containing protein</fullName>
    </recommendedName>
</protein>
<accession>A0ABP9DM05</accession>
<reference evidence="2" key="1">
    <citation type="journal article" date="2019" name="Int. J. Syst. Evol. Microbiol.">
        <title>The Global Catalogue of Microorganisms (GCM) 10K type strain sequencing project: providing services to taxonomists for standard genome sequencing and annotation.</title>
        <authorList>
            <consortium name="The Broad Institute Genomics Platform"/>
            <consortium name="The Broad Institute Genome Sequencing Center for Infectious Disease"/>
            <person name="Wu L."/>
            <person name="Ma J."/>
        </authorList>
    </citation>
    <scope>NUCLEOTIDE SEQUENCE [LARGE SCALE GENOMIC DNA]</scope>
    <source>
        <strain evidence="2">JCM 13006</strain>
    </source>
</reference>
<evidence type="ECO:0000313" key="1">
    <source>
        <dbReference type="EMBL" id="GAA4852635.1"/>
    </source>
</evidence>
<dbReference type="CDD" id="cd00085">
    <property type="entry name" value="HNHc"/>
    <property type="match status" value="1"/>
</dbReference>
<dbReference type="EMBL" id="BAABIS010000001">
    <property type="protein sequence ID" value="GAA4852635.1"/>
    <property type="molecule type" value="Genomic_DNA"/>
</dbReference>
<sequence length="198" mass="21444">MFAALTDAFPVTAREARPGDLSGYPDPVRRVLGPMGGSTLADGLYRFHTADSAASANAACAELVPGFAERYGVFAFDWLGREFAVNTEDGTVAAVDFGSDEFLESELSLDEWHDVVAAEADDLLLLAQYLEWRAANPQTGPLAFDQVVCHRHPLFLGGADEVDNLELSDKDVHRTLFTQIAVQVRDLPPGTPIHLDLG</sequence>
<dbReference type="InterPro" id="IPR003615">
    <property type="entry name" value="HNH_nuc"/>
</dbReference>
<evidence type="ECO:0008006" key="3">
    <source>
        <dbReference type="Google" id="ProtNLM"/>
    </source>
</evidence>
<name>A0ABP9DM05_9ACTN</name>
<dbReference type="RefSeq" id="WP_345697528.1">
    <property type="nucleotide sequence ID" value="NZ_BAABIS010000001.1"/>
</dbReference>
<organism evidence="1 2">
    <name type="scientific">Kitasatospora terrestris</name>
    <dbReference type="NCBI Taxonomy" id="258051"/>
    <lineage>
        <taxon>Bacteria</taxon>
        <taxon>Bacillati</taxon>
        <taxon>Actinomycetota</taxon>
        <taxon>Actinomycetes</taxon>
        <taxon>Kitasatosporales</taxon>
        <taxon>Streptomycetaceae</taxon>
        <taxon>Kitasatospora</taxon>
    </lineage>
</organism>
<evidence type="ECO:0000313" key="2">
    <source>
        <dbReference type="Proteomes" id="UP001501752"/>
    </source>
</evidence>
<dbReference type="Proteomes" id="UP001501752">
    <property type="component" value="Unassembled WGS sequence"/>
</dbReference>
<keyword evidence="2" id="KW-1185">Reference proteome</keyword>
<comment type="caution">
    <text evidence="1">The sequence shown here is derived from an EMBL/GenBank/DDBJ whole genome shotgun (WGS) entry which is preliminary data.</text>
</comment>
<proteinExistence type="predicted"/>